<accession>A0A193QMQ0</accession>
<dbReference type="AlphaFoldDB" id="A0A193QMQ0"/>
<reference evidence="1 2" key="1">
    <citation type="submission" date="2015-05" db="EMBL/GenBank/DDBJ databases">
        <authorList>
            <person name="Goodhead I."/>
        </authorList>
    </citation>
    <scope>NUCLEOTIDE SEQUENCE [LARGE SCALE GENOMIC DNA]</scope>
    <source>
        <strain evidence="2">morsitans</strain>
    </source>
</reference>
<protein>
    <submittedName>
        <fullName evidence="1">Uncharacterized protein</fullName>
    </submittedName>
</protein>
<name>A0A193QMQ0_SODGM</name>
<gene>
    <name evidence="1" type="ORF">SGGMMB4_05082</name>
</gene>
<proteinExistence type="predicted"/>
<sequence length="50" mass="5821">MNPNIYFKYCRIQRAADFLNCKTDDILHYASLGLIDLCLMVSELSAYLFL</sequence>
<evidence type="ECO:0000313" key="2">
    <source>
        <dbReference type="Proteomes" id="UP000245838"/>
    </source>
</evidence>
<organism evidence="1 2">
    <name type="scientific">Sodalis glossinidius (strain morsitans)</name>
    <dbReference type="NCBI Taxonomy" id="343509"/>
    <lineage>
        <taxon>Bacteria</taxon>
        <taxon>Pseudomonadati</taxon>
        <taxon>Pseudomonadota</taxon>
        <taxon>Gammaproteobacteria</taxon>
        <taxon>Enterobacterales</taxon>
        <taxon>Bruguierivoracaceae</taxon>
        <taxon>Sodalis</taxon>
    </lineage>
</organism>
<dbReference type="EMBL" id="LN854557">
    <property type="protein sequence ID" value="CRL46441.1"/>
    <property type="molecule type" value="Genomic_DNA"/>
</dbReference>
<evidence type="ECO:0000313" key="1">
    <source>
        <dbReference type="EMBL" id="CRL46441.1"/>
    </source>
</evidence>
<dbReference type="Proteomes" id="UP000245838">
    <property type="component" value="Chromosome sggmmb4_Chromosome"/>
</dbReference>